<gene>
    <name evidence="14" type="ORF">CLCHR_25050</name>
</gene>
<dbReference type="RefSeq" id="WP_079440123.1">
    <property type="nucleotide sequence ID" value="NZ_MZGT01000031.1"/>
</dbReference>
<evidence type="ECO:0000259" key="13">
    <source>
        <dbReference type="PROSITE" id="PS50885"/>
    </source>
</evidence>
<dbReference type="GO" id="GO:0000155">
    <property type="term" value="F:phosphorelay sensor kinase activity"/>
    <property type="evidence" value="ECO:0007669"/>
    <property type="project" value="InterPro"/>
</dbReference>
<dbReference type="Proteomes" id="UP000191056">
    <property type="component" value="Unassembled WGS sequence"/>
</dbReference>
<feature type="domain" description="HAMP" evidence="13">
    <location>
        <begin position="361"/>
        <end position="404"/>
    </location>
</feature>
<dbReference type="PANTHER" id="PTHR34220:SF11">
    <property type="entry name" value="SENSOR PROTEIN KINASE HPTS"/>
    <property type="match status" value="1"/>
</dbReference>
<dbReference type="InterPro" id="IPR003660">
    <property type="entry name" value="HAMP_dom"/>
</dbReference>
<keyword evidence="4 14" id="KW-0808">Transferase</keyword>
<dbReference type="PANTHER" id="PTHR34220">
    <property type="entry name" value="SENSOR HISTIDINE KINASE YPDA"/>
    <property type="match status" value="1"/>
</dbReference>
<protein>
    <submittedName>
        <fullName evidence="14">Putative sensor-like histidine kinase</fullName>
        <ecNumber evidence="14">2.7.13.3</ecNumber>
    </submittedName>
</protein>
<dbReference type="InterPro" id="IPR003594">
    <property type="entry name" value="HATPase_dom"/>
</dbReference>
<dbReference type="InterPro" id="IPR050640">
    <property type="entry name" value="Bact_2-comp_sensor_kinase"/>
</dbReference>
<organism evidence="14 15">
    <name type="scientific">Clostridium chromiireducens</name>
    <dbReference type="NCBI Taxonomy" id="225345"/>
    <lineage>
        <taxon>Bacteria</taxon>
        <taxon>Bacillati</taxon>
        <taxon>Bacillota</taxon>
        <taxon>Clostridia</taxon>
        <taxon>Eubacteriales</taxon>
        <taxon>Clostridiaceae</taxon>
        <taxon>Clostridium</taxon>
    </lineage>
</organism>
<reference evidence="14 15" key="1">
    <citation type="submission" date="2017-03" db="EMBL/GenBank/DDBJ databases">
        <title>Genome sequence of Clostridium chromiireducens DSM 23318.</title>
        <authorList>
            <person name="Poehlein A."/>
            <person name="Daniel R."/>
        </authorList>
    </citation>
    <scope>NUCLEOTIDE SEQUENCE [LARGE SCALE GENOMIC DNA]</scope>
    <source>
        <strain evidence="14 15">DSM 23318</strain>
    </source>
</reference>
<dbReference type="AlphaFoldDB" id="A0A1V4INJ6"/>
<evidence type="ECO:0000256" key="8">
    <source>
        <dbReference type="ARBA" id="ARBA00022840"/>
    </source>
</evidence>
<evidence type="ECO:0000256" key="10">
    <source>
        <dbReference type="ARBA" id="ARBA00023012"/>
    </source>
</evidence>
<dbReference type="CDD" id="cd06225">
    <property type="entry name" value="HAMP"/>
    <property type="match status" value="1"/>
</dbReference>
<sequence length="633" mass="73384">MGFFKNIKDNIKYYSNWKRYSIKAKLLSIFIIISIIPMVFSQMFLYKLSQHYLEKKITNLTDRNLFYIKTNIETDTNYYKDTLYRIAADNDCLDLEKMFNDGNEFEKAASINKIRDAFGSYSYSRSQIRAITFVGKDGRNVYYDKSNQGINNRVWNIYSDSAKNEIYSEISNSNTPVILPTTPNSYIGGKSEYMFHMGLRVRDIRTKNEMGIIIMSFDEQVLSDVCNVGMDKENLPEDRINMCSIIVNNDGRIISFEDKKYIGTYIKDYSSTGIDGKENSKTLNQLIYSIPSFTNRNISVNSIHIDSVGWKIINIVDKDNLFYEVNLLRNLTFAFLGIIVIIVMVIIIIFSNKFYQSVEIIVNGMKEAKKGNFNAKIELNTEDELAFIGDEFNEMLSTINILVEDVKNQNRYIVELSNKRREAEIKAIVAQINPHFLYNTLDCINWMAIKNENYEVSNTIGNFAQILRYSIGDINKEVAIYDEVEWLKKYVYLQQIRFNNSFVLNLEVDERVLSYRIHKLILQPLIENSIIHGFKGYNDGRNLNVSINKIQGNHIKIIVNDNGNGIEKDKLEKIINNIKLEMDEDENLGIKNVFDRIKIYYGEDAKFEIESVEQEGTTITLVIPLDTSKKTID</sequence>
<evidence type="ECO:0000256" key="6">
    <source>
        <dbReference type="ARBA" id="ARBA00022741"/>
    </source>
</evidence>
<keyword evidence="8" id="KW-0067">ATP-binding</keyword>
<dbReference type="Gene3D" id="6.10.340.10">
    <property type="match status" value="1"/>
</dbReference>
<name>A0A1V4INJ6_9CLOT</name>
<feature type="transmembrane region" description="Helical" evidence="12">
    <location>
        <begin position="26"/>
        <end position="46"/>
    </location>
</feature>
<evidence type="ECO:0000256" key="4">
    <source>
        <dbReference type="ARBA" id="ARBA00022679"/>
    </source>
</evidence>
<evidence type="ECO:0000256" key="1">
    <source>
        <dbReference type="ARBA" id="ARBA00004651"/>
    </source>
</evidence>
<keyword evidence="6" id="KW-0547">Nucleotide-binding</keyword>
<accession>A0A1V4INJ6</accession>
<dbReference type="PROSITE" id="PS50885">
    <property type="entry name" value="HAMP"/>
    <property type="match status" value="1"/>
</dbReference>
<keyword evidence="15" id="KW-1185">Reference proteome</keyword>
<feature type="transmembrane region" description="Helical" evidence="12">
    <location>
        <begin position="331"/>
        <end position="350"/>
    </location>
</feature>
<dbReference type="GO" id="GO:0005524">
    <property type="term" value="F:ATP binding"/>
    <property type="evidence" value="ECO:0007669"/>
    <property type="project" value="UniProtKB-KW"/>
</dbReference>
<dbReference type="EMBL" id="MZGT01000031">
    <property type="protein sequence ID" value="OPJ61345.1"/>
    <property type="molecule type" value="Genomic_DNA"/>
</dbReference>
<keyword evidence="2" id="KW-1003">Cell membrane</keyword>
<dbReference type="InterPro" id="IPR036890">
    <property type="entry name" value="HATPase_C_sf"/>
</dbReference>
<dbReference type="STRING" id="225345.CLCHR_25050"/>
<evidence type="ECO:0000256" key="11">
    <source>
        <dbReference type="ARBA" id="ARBA00023136"/>
    </source>
</evidence>
<keyword evidence="3" id="KW-0597">Phosphoprotein</keyword>
<keyword evidence="5 12" id="KW-0812">Transmembrane</keyword>
<keyword evidence="9 12" id="KW-1133">Transmembrane helix</keyword>
<comment type="subcellular location">
    <subcellularLocation>
        <location evidence="1">Cell membrane</location>
        <topology evidence="1">Multi-pass membrane protein</topology>
    </subcellularLocation>
</comment>
<dbReference type="OrthoDB" id="9809348at2"/>
<dbReference type="Pfam" id="PF06580">
    <property type="entry name" value="His_kinase"/>
    <property type="match status" value="1"/>
</dbReference>
<dbReference type="SUPFAM" id="SSF55874">
    <property type="entry name" value="ATPase domain of HSP90 chaperone/DNA topoisomerase II/histidine kinase"/>
    <property type="match status" value="1"/>
</dbReference>
<keyword evidence="10" id="KW-0902">Two-component regulatory system</keyword>
<evidence type="ECO:0000256" key="12">
    <source>
        <dbReference type="SAM" id="Phobius"/>
    </source>
</evidence>
<proteinExistence type="predicted"/>
<keyword evidence="11 12" id="KW-0472">Membrane</keyword>
<evidence type="ECO:0000256" key="7">
    <source>
        <dbReference type="ARBA" id="ARBA00022777"/>
    </source>
</evidence>
<comment type="caution">
    <text evidence="14">The sequence shown here is derived from an EMBL/GenBank/DDBJ whole genome shotgun (WGS) entry which is preliminary data.</text>
</comment>
<dbReference type="EC" id="2.7.13.3" evidence="14"/>
<dbReference type="GO" id="GO:0005886">
    <property type="term" value="C:plasma membrane"/>
    <property type="evidence" value="ECO:0007669"/>
    <property type="project" value="UniProtKB-SubCell"/>
</dbReference>
<dbReference type="InterPro" id="IPR010559">
    <property type="entry name" value="Sig_transdc_His_kin_internal"/>
</dbReference>
<evidence type="ECO:0000256" key="3">
    <source>
        <dbReference type="ARBA" id="ARBA00022553"/>
    </source>
</evidence>
<evidence type="ECO:0000256" key="2">
    <source>
        <dbReference type="ARBA" id="ARBA00022475"/>
    </source>
</evidence>
<evidence type="ECO:0000313" key="15">
    <source>
        <dbReference type="Proteomes" id="UP000191056"/>
    </source>
</evidence>
<keyword evidence="7 14" id="KW-0418">Kinase</keyword>
<dbReference type="Gene3D" id="3.30.565.10">
    <property type="entry name" value="Histidine kinase-like ATPase, C-terminal domain"/>
    <property type="match status" value="1"/>
</dbReference>
<evidence type="ECO:0000256" key="9">
    <source>
        <dbReference type="ARBA" id="ARBA00022989"/>
    </source>
</evidence>
<dbReference type="Pfam" id="PF02518">
    <property type="entry name" value="HATPase_c"/>
    <property type="match status" value="1"/>
</dbReference>
<evidence type="ECO:0000313" key="14">
    <source>
        <dbReference type="EMBL" id="OPJ61345.1"/>
    </source>
</evidence>
<evidence type="ECO:0000256" key="5">
    <source>
        <dbReference type="ARBA" id="ARBA00022692"/>
    </source>
</evidence>